<keyword evidence="1 4" id="KW-0808">Transferase</keyword>
<dbReference type="SUPFAM" id="SSF52540">
    <property type="entry name" value="P-loop containing nucleoside triphosphate hydrolases"/>
    <property type="match status" value="1"/>
</dbReference>
<dbReference type="GO" id="GO:0008146">
    <property type="term" value="F:sulfotransferase activity"/>
    <property type="evidence" value="ECO:0007669"/>
    <property type="project" value="InterPro"/>
</dbReference>
<dbReference type="EMBL" id="KT007010">
    <property type="protein sequence ID" value="AKQ03314.1"/>
    <property type="molecule type" value="Genomic_DNA"/>
</dbReference>
<evidence type="ECO:0000256" key="1">
    <source>
        <dbReference type="ARBA" id="ARBA00022679"/>
    </source>
</evidence>
<feature type="domain" description="Sulfotransferase" evidence="3">
    <location>
        <begin position="4"/>
        <end position="207"/>
    </location>
</feature>
<dbReference type="PANTHER" id="PTHR10605:SF56">
    <property type="entry name" value="BIFUNCTIONAL HEPARAN SULFATE N-DEACETYLASE_N-SULFOTRANSFERASE"/>
    <property type="match status" value="1"/>
</dbReference>
<dbReference type="InterPro" id="IPR037359">
    <property type="entry name" value="NST/OST"/>
</dbReference>
<name>A0A0H4TRA4_9ARCH</name>
<dbReference type="Pfam" id="PF00685">
    <property type="entry name" value="Sulfotransfer_1"/>
    <property type="match status" value="1"/>
</dbReference>
<organism evidence="4">
    <name type="scientific">uncultured archaeon Rifle_16ft_4_minimus_37913</name>
    <dbReference type="NCBI Taxonomy" id="1665152"/>
    <lineage>
        <taxon>Archaea</taxon>
        <taxon>environmental samples</taxon>
    </lineage>
</organism>
<dbReference type="InterPro" id="IPR027417">
    <property type="entry name" value="P-loop_NTPase"/>
</dbReference>
<dbReference type="InterPro" id="IPR000863">
    <property type="entry name" value="Sulfotransferase_dom"/>
</dbReference>
<evidence type="ECO:0000259" key="3">
    <source>
        <dbReference type="Pfam" id="PF00685"/>
    </source>
</evidence>
<evidence type="ECO:0000313" key="4">
    <source>
        <dbReference type="EMBL" id="AKQ03314.1"/>
    </source>
</evidence>
<evidence type="ECO:0000256" key="2">
    <source>
        <dbReference type="ARBA" id="ARBA00023180"/>
    </source>
</evidence>
<keyword evidence="2" id="KW-0325">Glycoprotein</keyword>
<proteinExistence type="predicted"/>
<dbReference type="PANTHER" id="PTHR10605">
    <property type="entry name" value="HEPARAN SULFATE SULFOTRANSFERASE"/>
    <property type="match status" value="1"/>
</dbReference>
<accession>A0A0H4TRA4</accession>
<sequence length="281" mass="33334">MRRPNLFIVGAGRSGTTTLYEWLKQHPDVFMSEVKGPNFFGEEPNPAFKEFHKNEKKYLSLFAKAGNKKILGEASHYFWSETAPKEIKKFNPEAKIIILLRHPMEIAYSYYKNGDIPNNIPFEESINLNTEDLKKMWEKLKFSRNLKNYLDAFGKKNVNIIFLDEMEKNPEKVYSVLCDFLRIDNRHPIKFEIHNKSRDLKNKWFLWVLEKLPTGFKLFLKSIIPKGKINKMRKSAINFTTQRQRKYSLKPDIRKKLNNRFKKEILVTGKFIGKDLSHWLK</sequence>
<reference evidence="4" key="1">
    <citation type="journal article" date="2015" name="ISME J.">
        <title>Aquifer environment selects for microbial species cohorts in sediment and groundwater.</title>
        <authorList>
            <person name="Hug L.A."/>
            <person name="Thomas B.C."/>
            <person name="Brown C.T."/>
            <person name="Frischkorn K.R."/>
            <person name="Williams K.H."/>
            <person name="Tringe S.G."/>
            <person name="Banfield J.F."/>
        </authorList>
    </citation>
    <scope>NUCLEOTIDE SEQUENCE</scope>
</reference>
<dbReference type="Gene3D" id="3.40.50.300">
    <property type="entry name" value="P-loop containing nucleotide triphosphate hydrolases"/>
    <property type="match status" value="1"/>
</dbReference>
<dbReference type="AlphaFoldDB" id="A0A0H4TRA4"/>
<protein>
    <submittedName>
        <fullName evidence="4">Sulfotransferase family protein</fullName>
    </submittedName>
</protein>